<evidence type="ECO:0000259" key="15">
    <source>
        <dbReference type="PROSITE" id="PS50862"/>
    </source>
</evidence>
<evidence type="ECO:0000256" key="1">
    <source>
        <dbReference type="ARBA" id="ARBA00004496"/>
    </source>
</evidence>
<comment type="catalytic activity">
    <reaction evidence="11">
        <text>tRNA(His) + L-histidine + ATP = L-histidyl-tRNA(His) + AMP + diphosphate + H(+)</text>
        <dbReference type="Rhea" id="RHEA:17313"/>
        <dbReference type="Rhea" id="RHEA-COMP:9665"/>
        <dbReference type="Rhea" id="RHEA-COMP:9689"/>
        <dbReference type="ChEBI" id="CHEBI:15378"/>
        <dbReference type="ChEBI" id="CHEBI:30616"/>
        <dbReference type="ChEBI" id="CHEBI:33019"/>
        <dbReference type="ChEBI" id="CHEBI:57595"/>
        <dbReference type="ChEBI" id="CHEBI:78442"/>
        <dbReference type="ChEBI" id="CHEBI:78527"/>
        <dbReference type="ChEBI" id="CHEBI:456215"/>
        <dbReference type="EC" id="6.1.1.21"/>
    </reaction>
</comment>
<evidence type="ECO:0000256" key="11">
    <source>
        <dbReference type="ARBA" id="ARBA00047639"/>
    </source>
</evidence>
<dbReference type="Gene3D" id="3.40.50.800">
    <property type="entry name" value="Anticodon-binding domain"/>
    <property type="match status" value="1"/>
</dbReference>
<evidence type="ECO:0000256" key="8">
    <source>
        <dbReference type="ARBA" id="ARBA00022917"/>
    </source>
</evidence>
<dbReference type="InterPro" id="IPR004154">
    <property type="entry name" value="Anticodon-bd"/>
</dbReference>
<keyword evidence="7" id="KW-0067">ATP-binding</keyword>
<dbReference type="SUPFAM" id="SSF47060">
    <property type="entry name" value="S15/NS1 RNA-binding domain"/>
    <property type="match status" value="1"/>
</dbReference>
<evidence type="ECO:0000256" key="13">
    <source>
        <dbReference type="ARBA" id="ARBA00067413"/>
    </source>
</evidence>
<dbReference type="HAMAP" id="MF_00127">
    <property type="entry name" value="His_tRNA_synth"/>
    <property type="match status" value="1"/>
</dbReference>
<dbReference type="STRING" id="764103.G7E1B9"/>
<dbReference type="GO" id="GO:0004821">
    <property type="term" value="F:histidine-tRNA ligase activity"/>
    <property type="evidence" value="ECO:0007669"/>
    <property type="project" value="UniProtKB-EC"/>
</dbReference>
<protein>
    <recommendedName>
        <fullName evidence="13">Histidine--tRNA ligase, mitochondrial</fullName>
        <ecNumber evidence="3">6.1.1.21</ecNumber>
    </recommendedName>
    <alternativeName>
        <fullName evidence="10">Histidyl-tRNA synthetase</fullName>
    </alternativeName>
</protein>
<evidence type="ECO:0000256" key="9">
    <source>
        <dbReference type="ARBA" id="ARBA00023146"/>
    </source>
</evidence>
<dbReference type="Gene3D" id="3.30.930.10">
    <property type="entry name" value="Bira Bifunctional Protein, Domain 2"/>
    <property type="match status" value="1"/>
</dbReference>
<evidence type="ECO:0000256" key="3">
    <source>
        <dbReference type="ARBA" id="ARBA00012815"/>
    </source>
</evidence>
<evidence type="ECO:0000313" key="18">
    <source>
        <dbReference type="Proteomes" id="UP000009131"/>
    </source>
</evidence>
<evidence type="ECO:0000256" key="7">
    <source>
        <dbReference type="ARBA" id="ARBA00022840"/>
    </source>
</evidence>
<dbReference type="CDD" id="cd00859">
    <property type="entry name" value="HisRS_anticodon"/>
    <property type="match status" value="1"/>
</dbReference>
<evidence type="ECO:0000313" key="17">
    <source>
        <dbReference type="EMBL" id="GAA96629.1"/>
    </source>
</evidence>
<dbReference type="PANTHER" id="PTHR11476">
    <property type="entry name" value="HISTIDYL-TRNA SYNTHETASE"/>
    <property type="match status" value="1"/>
</dbReference>
<dbReference type="SMART" id="SM00991">
    <property type="entry name" value="WHEP-TRS"/>
    <property type="match status" value="1"/>
</dbReference>
<dbReference type="PANTHER" id="PTHR11476:SF7">
    <property type="entry name" value="HISTIDINE--TRNA LIGASE"/>
    <property type="match status" value="1"/>
</dbReference>
<dbReference type="PROSITE" id="PS50862">
    <property type="entry name" value="AA_TRNA_LIGASE_II"/>
    <property type="match status" value="1"/>
</dbReference>
<dbReference type="GO" id="GO:0005524">
    <property type="term" value="F:ATP binding"/>
    <property type="evidence" value="ECO:0007669"/>
    <property type="project" value="UniProtKB-KW"/>
</dbReference>
<dbReference type="GO" id="GO:0003723">
    <property type="term" value="F:RNA binding"/>
    <property type="evidence" value="ECO:0007669"/>
    <property type="project" value="TreeGrafter"/>
</dbReference>
<organism evidence="17 18">
    <name type="scientific">Mixia osmundae (strain CBS 9802 / IAM 14324 / JCM 22182 / KY 12970)</name>
    <dbReference type="NCBI Taxonomy" id="764103"/>
    <lineage>
        <taxon>Eukaryota</taxon>
        <taxon>Fungi</taxon>
        <taxon>Dikarya</taxon>
        <taxon>Basidiomycota</taxon>
        <taxon>Pucciniomycotina</taxon>
        <taxon>Mixiomycetes</taxon>
        <taxon>Mixiales</taxon>
        <taxon>Mixiaceae</taxon>
        <taxon>Mixia</taxon>
    </lineage>
</organism>
<keyword evidence="5" id="KW-0436">Ligase</keyword>
<evidence type="ECO:0000256" key="5">
    <source>
        <dbReference type="ARBA" id="ARBA00022598"/>
    </source>
</evidence>
<evidence type="ECO:0000256" key="10">
    <source>
        <dbReference type="ARBA" id="ARBA00030619"/>
    </source>
</evidence>
<dbReference type="InterPro" id="IPR041715">
    <property type="entry name" value="HisRS-like_core"/>
</dbReference>
<dbReference type="Pfam" id="PF03129">
    <property type="entry name" value="HGTP_anticodon"/>
    <property type="match status" value="1"/>
</dbReference>
<dbReference type="GO" id="GO:0005739">
    <property type="term" value="C:mitochondrion"/>
    <property type="evidence" value="ECO:0007669"/>
    <property type="project" value="TreeGrafter"/>
</dbReference>
<keyword evidence="6" id="KW-0547">Nucleotide-binding</keyword>
<dbReference type="Gene3D" id="1.10.287.10">
    <property type="entry name" value="S15/NS1, RNA-binding"/>
    <property type="match status" value="1"/>
</dbReference>
<feature type="compositionally biased region" description="Polar residues" evidence="14">
    <location>
        <begin position="101"/>
        <end position="134"/>
    </location>
</feature>
<dbReference type="PROSITE" id="PS51185">
    <property type="entry name" value="WHEP_TRS_2"/>
    <property type="match status" value="1"/>
</dbReference>
<evidence type="ECO:0000256" key="2">
    <source>
        <dbReference type="ARBA" id="ARBA00008226"/>
    </source>
</evidence>
<dbReference type="Proteomes" id="UP000009131">
    <property type="component" value="Unassembled WGS sequence"/>
</dbReference>
<keyword evidence="18" id="KW-1185">Reference proteome</keyword>
<evidence type="ECO:0000256" key="6">
    <source>
        <dbReference type="ARBA" id="ARBA00022741"/>
    </source>
</evidence>
<sequence length="624" mass="68152">MQLTRRSSSIEIPSRQAALAARGTLSVRRTISRSLRGCLRSMSTSHAEALSSSDAEQLQRAITEQGNLVRSLKSDKSTPKADIDAGVEALKAMKARLQSLTPASTSASSNPQTSILGQSTASSVAPSGSNLRKTNNAKKGAYTLKVPKGTKDHSPSEMLLRKHIFATITRQFELHGAVTIDTPVFELKEILAGKYGEDSKLIYDLQDQGGELCSLRYDLTVPFARFLAMNGQTYQNIKRYHIAKVYRRDNPAMSKGRMREFYQCDLDIAGSYDPMVPDAEVLKIVCDVLNALQVGDFTVKINHRKILDGIFAVCGVPTDKTRAISSSVDKLDKTPWAEVREEMTGEKGLDPAVADRIGEYVKLKGGRELLDQLNGDAKLTGNKTASEGLVDMALLFNYLSIFGVLDKMSFDLSLARGLDYYTGIIYEAIVEGSAPPGLKEGKTSAKKPTDADGEMDETQVGVGSIAGGGRYDNLVGMFSGSDGKKGLQIPCVGVSIGVERVFSILQQKAKDQVNPRGKDVDVFVMSVGDGLLEERMAICSELWQAGLRAEFTYKRKPKMPAQFEAIDRDQIPIAVIVGVDELREGKVRIKEQVGKEENSSSKGEPVSRTDMVSFIKEALARRQR</sequence>
<dbReference type="eggNOG" id="KOG1936">
    <property type="taxonomic scope" value="Eukaryota"/>
</dbReference>
<dbReference type="RefSeq" id="XP_014567334.1">
    <property type="nucleotide sequence ID" value="XM_014711848.1"/>
</dbReference>
<dbReference type="GO" id="GO:0006427">
    <property type="term" value="P:histidyl-tRNA aminoacylation"/>
    <property type="evidence" value="ECO:0007669"/>
    <property type="project" value="InterPro"/>
</dbReference>
<dbReference type="GO" id="GO:0005829">
    <property type="term" value="C:cytosol"/>
    <property type="evidence" value="ECO:0007669"/>
    <property type="project" value="TreeGrafter"/>
</dbReference>
<dbReference type="EC" id="6.1.1.21" evidence="3"/>
<dbReference type="FunFam" id="3.40.50.800:FF:000015">
    <property type="entry name" value="Histidyl-tRNA synthetase, mitochondrial"/>
    <property type="match status" value="1"/>
</dbReference>
<dbReference type="HOGENOM" id="CLU_025113_4_0_1"/>
<dbReference type="AlphaFoldDB" id="G7E1B9"/>
<feature type="domain" description="Aminoacyl-transfer RNA synthetases class-II family profile" evidence="15">
    <location>
        <begin position="149"/>
        <end position="515"/>
    </location>
</feature>
<keyword evidence="8" id="KW-0648">Protein biosynthesis</keyword>
<dbReference type="SUPFAM" id="SSF55681">
    <property type="entry name" value="Class II aaRS and biotin synthetases"/>
    <property type="match status" value="1"/>
</dbReference>
<dbReference type="EMBL" id="BABT02000102">
    <property type="protein sequence ID" value="GAA96629.1"/>
    <property type="molecule type" value="Genomic_DNA"/>
</dbReference>
<dbReference type="Pfam" id="PF00458">
    <property type="entry name" value="WHEP-TRS"/>
    <property type="match status" value="1"/>
</dbReference>
<dbReference type="InterPro" id="IPR009068">
    <property type="entry name" value="uS15_NS1_RNA-bd_sf"/>
</dbReference>
<accession>G7E1B9</accession>
<evidence type="ECO:0000259" key="16">
    <source>
        <dbReference type="PROSITE" id="PS51185"/>
    </source>
</evidence>
<evidence type="ECO:0000256" key="4">
    <source>
        <dbReference type="ARBA" id="ARBA00022490"/>
    </source>
</evidence>
<comment type="similarity">
    <text evidence="2">Belongs to the class-II aminoacyl-tRNA synthetase family.</text>
</comment>
<keyword evidence="9" id="KW-0030">Aminoacyl-tRNA synthetase</keyword>
<feature type="domain" description="WHEP-TRS" evidence="16">
    <location>
        <begin position="54"/>
        <end position="111"/>
    </location>
</feature>
<gene>
    <name evidence="17" type="primary">Mo03299</name>
    <name evidence="17" type="ORF">E5Q_03299</name>
</gene>
<comment type="caution">
    <text evidence="17">The sequence shown here is derived from an EMBL/GenBank/DDBJ whole genome shotgun (WGS) entry which is preliminary data.</text>
</comment>
<proteinExistence type="inferred from homology"/>
<dbReference type="GO" id="GO:0032543">
    <property type="term" value="P:mitochondrial translation"/>
    <property type="evidence" value="ECO:0007669"/>
    <property type="project" value="TreeGrafter"/>
</dbReference>
<dbReference type="FunCoup" id="G7E1B9">
    <property type="interactions" value="483"/>
</dbReference>
<name>G7E1B9_MIXOS</name>
<dbReference type="OMA" id="CGGGNFK"/>
<dbReference type="SUPFAM" id="SSF52954">
    <property type="entry name" value="Class II aaRS ABD-related"/>
    <property type="match status" value="1"/>
</dbReference>
<dbReference type="InterPro" id="IPR000738">
    <property type="entry name" value="WHEP-TRS_dom"/>
</dbReference>
<feature type="compositionally biased region" description="Basic and acidic residues" evidence="14">
    <location>
        <begin position="439"/>
        <end position="450"/>
    </location>
</feature>
<dbReference type="InterPro" id="IPR036621">
    <property type="entry name" value="Anticodon-bd_dom_sf"/>
</dbReference>
<dbReference type="InterPro" id="IPR045864">
    <property type="entry name" value="aa-tRNA-synth_II/BPL/LPL"/>
</dbReference>
<dbReference type="InterPro" id="IPR006195">
    <property type="entry name" value="aa-tRNA-synth_II"/>
</dbReference>
<dbReference type="InParanoid" id="G7E1B9"/>
<dbReference type="InterPro" id="IPR015807">
    <property type="entry name" value="His-tRNA-ligase"/>
</dbReference>
<reference evidence="17 18" key="2">
    <citation type="journal article" date="2012" name="Open Biol.">
        <title>Characteristics of nucleosomes and linker DNA regions on the genome of the basidiomycete Mixia osmundae revealed by mono- and dinucleosome mapping.</title>
        <authorList>
            <person name="Nishida H."/>
            <person name="Kondo S."/>
            <person name="Matsumoto T."/>
            <person name="Suzuki Y."/>
            <person name="Yoshikawa H."/>
            <person name="Taylor T.D."/>
            <person name="Sugiyama J."/>
        </authorList>
    </citation>
    <scope>NUCLEOTIDE SEQUENCE [LARGE SCALE GENOMIC DNA]</scope>
    <source>
        <strain evidence="18">CBS 9802 / IAM 14324 / JCM 22182 / KY 12970</strain>
    </source>
</reference>
<dbReference type="OrthoDB" id="1906957at2759"/>
<dbReference type="Pfam" id="PF13393">
    <property type="entry name" value="tRNA-synt_His"/>
    <property type="match status" value="1"/>
</dbReference>
<feature type="region of interest" description="Disordered" evidence="14">
    <location>
        <begin position="101"/>
        <end position="140"/>
    </location>
</feature>
<comment type="subcellular location">
    <subcellularLocation>
        <location evidence="1">Cytoplasm</location>
    </subcellularLocation>
</comment>
<keyword evidence="4" id="KW-0963">Cytoplasm</keyword>
<dbReference type="InterPro" id="IPR033656">
    <property type="entry name" value="HisRS_anticodon"/>
</dbReference>
<comment type="function">
    <text evidence="12">Catalyzes the aminoacylation of histidyl-tRNA in both the cytoplasm and the mitochondrion.</text>
</comment>
<feature type="region of interest" description="Disordered" evidence="14">
    <location>
        <begin position="437"/>
        <end position="457"/>
    </location>
</feature>
<evidence type="ECO:0000256" key="14">
    <source>
        <dbReference type="SAM" id="MobiDB-lite"/>
    </source>
</evidence>
<evidence type="ECO:0000256" key="12">
    <source>
        <dbReference type="ARBA" id="ARBA00058343"/>
    </source>
</evidence>
<dbReference type="NCBIfam" id="TIGR00442">
    <property type="entry name" value="hisS"/>
    <property type="match status" value="1"/>
</dbReference>
<dbReference type="FunFam" id="3.30.930.10:FF:000021">
    <property type="entry name" value="Probable histidine--tRNA ligase, mitochondrial"/>
    <property type="match status" value="1"/>
</dbReference>
<dbReference type="CDD" id="cd01200">
    <property type="entry name" value="WHEPGMRS_RNA"/>
    <property type="match status" value="1"/>
</dbReference>
<dbReference type="CDD" id="cd00773">
    <property type="entry name" value="HisRS-like_core"/>
    <property type="match status" value="1"/>
</dbReference>
<reference evidence="17 18" key="1">
    <citation type="journal article" date="2011" name="J. Gen. Appl. Microbiol.">
        <title>Draft genome sequencing of the enigmatic basidiomycete Mixia osmundae.</title>
        <authorList>
            <person name="Nishida H."/>
            <person name="Nagatsuka Y."/>
            <person name="Sugiyama J."/>
        </authorList>
    </citation>
    <scope>NUCLEOTIDE SEQUENCE [LARGE SCALE GENOMIC DNA]</scope>
    <source>
        <strain evidence="18">CBS 9802 / IAM 14324 / JCM 22182 / KY 12970</strain>
    </source>
</reference>